<proteinExistence type="predicted"/>
<dbReference type="SUPFAM" id="SSF55797">
    <property type="entry name" value="PR-1-like"/>
    <property type="match status" value="1"/>
</dbReference>
<dbReference type="InterPro" id="IPR001283">
    <property type="entry name" value="CRISP-related"/>
</dbReference>
<reference evidence="4" key="1">
    <citation type="submission" date="2019-11" db="UniProtKB">
        <authorList>
            <consortium name="WormBaseParasite"/>
        </authorList>
    </citation>
    <scope>IDENTIFICATION</scope>
</reference>
<keyword evidence="2" id="KW-0732">Signal</keyword>
<dbReference type="Pfam" id="PF00188">
    <property type="entry name" value="CAP"/>
    <property type="match status" value="1"/>
</dbReference>
<evidence type="ECO:0000313" key="4">
    <source>
        <dbReference type="WBParaSite" id="MCU_013381-RB"/>
    </source>
</evidence>
<dbReference type="WBParaSite" id="MCU_013381-RB">
    <property type="protein sequence ID" value="MCU_013381-RB"/>
    <property type="gene ID" value="MCU_013381"/>
</dbReference>
<evidence type="ECO:0000256" key="2">
    <source>
        <dbReference type="SAM" id="SignalP"/>
    </source>
</evidence>
<dbReference type="PANTHER" id="PTHR10334">
    <property type="entry name" value="CYSTEINE-RICH SECRETORY PROTEIN-RELATED"/>
    <property type="match status" value="1"/>
</dbReference>
<organism evidence="4">
    <name type="scientific">Mesocestoides corti</name>
    <name type="common">Flatworm</name>
    <dbReference type="NCBI Taxonomy" id="53468"/>
    <lineage>
        <taxon>Eukaryota</taxon>
        <taxon>Metazoa</taxon>
        <taxon>Spiralia</taxon>
        <taxon>Lophotrochozoa</taxon>
        <taxon>Platyhelminthes</taxon>
        <taxon>Cestoda</taxon>
        <taxon>Eucestoda</taxon>
        <taxon>Cyclophyllidea</taxon>
        <taxon>Mesocestoididae</taxon>
        <taxon>Mesocestoides</taxon>
    </lineage>
</organism>
<evidence type="ECO:0000259" key="3">
    <source>
        <dbReference type="SMART" id="SM00198"/>
    </source>
</evidence>
<feature type="signal peptide" evidence="2">
    <location>
        <begin position="1"/>
        <end position="16"/>
    </location>
</feature>
<evidence type="ECO:0000256" key="1">
    <source>
        <dbReference type="SAM" id="MobiDB-lite"/>
    </source>
</evidence>
<feature type="chain" id="PRO_5024356216" evidence="2">
    <location>
        <begin position="17"/>
        <end position="247"/>
    </location>
</feature>
<dbReference type="SMART" id="SM00198">
    <property type="entry name" value="SCP"/>
    <property type="match status" value="1"/>
</dbReference>
<protein>
    <submittedName>
        <fullName evidence="4">SCP domain-containing protein</fullName>
    </submittedName>
</protein>
<name>A0A5K3G572_MESCO</name>
<feature type="region of interest" description="Disordered" evidence="1">
    <location>
        <begin position="200"/>
        <end position="247"/>
    </location>
</feature>
<sequence length="247" mass="27765">MLIIVCLVTVISSVAAKVPTLNQQYGIVGFLAQLRSSVEPPASNMNFVRYSLEMQALANDWASRCSNTYPNVTQFPQFKGTGMTIQTFYNKRPRFSDVSLIANEASNYNYDRNRCNGVCRNYKTMVKEATTKVGCAIKKCSRRRRQDNEQYYLICALNRADKVKRRPYRKGKSCTECPKNYKCTYKLCIRSNGNNGIPLQFTKGPENTTKKPTQPEIEATISASTTQPDVVPPFDDSTEPGATDIST</sequence>
<dbReference type="AlphaFoldDB" id="A0A5K3G572"/>
<dbReference type="Gene3D" id="3.40.33.10">
    <property type="entry name" value="CAP"/>
    <property type="match status" value="1"/>
</dbReference>
<dbReference type="InterPro" id="IPR014044">
    <property type="entry name" value="CAP_dom"/>
</dbReference>
<dbReference type="InterPro" id="IPR035940">
    <property type="entry name" value="CAP_sf"/>
</dbReference>
<feature type="domain" description="SCP" evidence="3">
    <location>
        <begin position="22"/>
        <end position="161"/>
    </location>
</feature>
<accession>A0A5K3G572</accession>